<dbReference type="Gene3D" id="1.10.10.10">
    <property type="entry name" value="Winged helix-like DNA-binding domain superfamily/Winged helix DNA-binding domain"/>
    <property type="match status" value="1"/>
</dbReference>
<dbReference type="InterPro" id="IPR027417">
    <property type="entry name" value="P-loop_NTPase"/>
</dbReference>
<dbReference type="GO" id="GO:0006355">
    <property type="term" value="P:regulation of DNA-templated transcription"/>
    <property type="evidence" value="ECO:0007669"/>
    <property type="project" value="InterPro"/>
</dbReference>
<dbReference type="CDD" id="cd06170">
    <property type="entry name" value="LuxR_C_like"/>
    <property type="match status" value="1"/>
</dbReference>
<protein>
    <recommendedName>
        <fullName evidence="3">HTH luxR-type domain-containing protein</fullName>
    </recommendedName>
</protein>
<gene>
    <name evidence="4" type="ORF">DSM112329_02484</name>
</gene>
<dbReference type="SUPFAM" id="SSF52540">
    <property type="entry name" value="P-loop containing nucleoside triphosphate hydrolases"/>
    <property type="match status" value="1"/>
</dbReference>
<keyword evidence="2" id="KW-0067">ATP-binding</keyword>
<proteinExistence type="predicted"/>
<organism evidence="4">
    <name type="scientific">Paraconexibacter sp. AEG42_29</name>
    <dbReference type="NCBI Taxonomy" id="2997339"/>
    <lineage>
        <taxon>Bacteria</taxon>
        <taxon>Bacillati</taxon>
        <taxon>Actinomycetota</taxon>
        <taxon>Thermoleophilia</taxon>
        <taxon>Solirubrobacterales</taxon>
        <taxon>Paraconexibacteraceae</taxon>
        <taxon>Paraconexibacter</taxon>
    </lineage>
</organism>
<evidence type="ECO:0000256" key="1">
    <source>
        <dbReference type="ARBA" id="ARBA00022741"/>
    </source>
</evidence>
<feature type="domain" description="HTH luxR-type" evidence="3">
    <location>
        <begin position="849"/>
        <end position="914"/>
    </location>
</feature>
<dbReference type="InterPro" id="IPR036388">
    <property type="entry name" value="WH-like_DNA-bd_sf"/>
</dbReference>
<dbReference type="SUPFAM" id="SSF46894">
    <property type="entry name" value="C-terminal effector domain of the bipartite response regulators"/>
    <property type="match status" value="1"/>
</dbReference>
<accession>A0AAU7AVB0</accession>
<dbReference type="Pfam" id="PF00196">
    <property type="entry name" value="GerE"/>
    <property type="match status" value="1"/>
</dbReference>
<dbReference type="Pfam" id="PF13191">
    <property type="entry name" value="AAA_16"/>
    <property type="match status" value="1"/>
</dbReference>
<dbReference type="KEGG" id="parq:DSM112329_02484"/>
<dbReference type="InterPro" id="IPR016032">
    <property type="entry name" value="Sig_transdc_resp-reg_C-effctor"/>
</dbReference>
<dbReference type="PANTHER" id="PTHR16305">
    <property type="entry name" value="TESTICULAR SOLUBLE ADENYLYL CYCLASE"/>
    <property type="match status" value="1"/>
</dbReference>
<evidence type="ECO:0000259" key="3">
    <source>
        <dbReference type="PROSITE" id="PS50043"/>
    </source>
</evidence>
<dbReference type="InterPro" id="IPR000792">
    <property type="entry name" value="Tscrpt_reg_LuxR_C"/>
</dbReference>
<dbReference type="PANTHER" id="PTHR16305:SF35">
    <property type="entry name" value="TRANSCRIPTIONAL ACTIVATOR DOMAIN"/>
    <property type="match status" value="1"/>
</dbReference>
<evidence type="ECO:0000313" key="4">
    <source>
        <dbReference type="EMBL" id="XAY05626.1"/>
    </source>
</evidence>
<dbReference type="InterPro" id="IPR011990">
    <property type="entry name" value="TPR-like_helical_dom_sf"/>
</dbReference>
<dbReference type="GO" id="GO:0005737">
    <property type="term" value="C:cytoplasm"/>
    <property type="evidence" value="ECO:0007669"/>
    <property type="project" value="TreeGrafter"/>
</dbReference>
<sequence length="921" mass="96314">MPQPALIGREFELGVLAERLEAVRRARGSTLILRGDPGLGKTALADATAAAASADCMVLRVAGIEADVALPFAGLRRLLAPAMDLVASLPDAQQRALGTALETEPPTAHDRFAVPAALLGLLREAAATAPVAVIVDDLQWIDDASREAILFAARRVAGLRVAFLCTTRAARGDAETARLEQHTLAPLRDASARELLQRTAPWLRAAVAGELLGHAAGNPLALLELPQALTRDQREGRAPLDITVRQGAHLGGAFTRQLSALPGDTVRALAVAAALDRGPLAWLLAAMAELDLPEAALAPAERAGVLVHTGDDVGLRHALLRTAAYHLADETQRAAAHRALAATTDDPRRRAWHLAAAATRADDAAAGALDEAARRSRAVGGHAEAAAASLRAAQLSADPADRAGRELDAARDFAVVGRVEQALALLDAAEGRIGPGRRGELTFVAGSVRARCGDPLGALRMLTAEAERQLAAGDGTTATTLMLEAVVAQTMNGDEELQRRTIAVLSRVAAGAQGPVRTLADLTVAQDRLVDGDERGGRVALDAARGRLRDADPLRVTEPLALTVQCLIWADDHAAAEDELTPLLNAIDRASALGRRPYPLSLRATLQLRRGDTAAARQDAEQAVALARDTGQETMLSYVLTVLARAAALQGDVDTGRAAAAEALDIATRRGAGGLAAHGHAALGFAELAAGRPAWAVSALERSAVLAARAGFRHPAVTASAADLVEALLLEGRRDEAAGRACGLAQAAASSGNRWAAAASARCEVLLNGDDARVDALTAVANERAAVLEQPFEQGRTALAVGFRLRTAGRRADARAPLQQALDAFVRIGAVPWARRTRQLQRAVGERPAPSSLSTLDPEAQRIVLLVTRGLTNPEVGAALHVSRKTVERRLTAIYAQLGVRSRTELAAIGRRDAAGDAERH</sequence>
<dbReference type="SUPFAM" id="SSF48452">
    <property type="entry name" value="TPR-like"/>
    <property type="match status" value="1"/>
</dbReference>
<dbReference type="RefSeq" id="WP_354702131.1">
    <property type="nucleotide sequence ID" value="NZ_CP114014.1"/>
</dbReference>
<dbReference type="PROSITE" id="PS50043">
    <property type="entry name" value="HTH_LUXR_2"/>
    <property type="match status" value="1"/>
</dbReference>
<reference evidence="4" key="1">
    <citation type="submission" date="2022-12" db="EMBL/GenBank/DDBJ databases">
        <title>Paraconexibacter alkalitolerans sp. nov. and Baekduia alba sp. nov., isolated from soil and emended description of the genera Paraconexibacter (Chun et al., 2020) and Baekduia (An et al., 2020).</title>
        <authorList>
            <person name="Vieira S."/>
            <person name="Huber K.J."/>
            <person name="Geppert A."/>
            <person name="Wolf J."/>
            <person name="Neumann-Schaal M."/>
            <person name="Muesken M."/>
            <person name="Overmann J."/>
        </authorList>
    </citation>
    <scope>NUCLEOTIDE SEQUENCE</scope>
    <source>
        <strain evidence="4">AEG42_29</strain>
    </source>
</reference>
<dbReference type="SMART" id="SM00421">
    <property type="entry name" value="HTH_LUXR"/>
    <property type="match status" value="1"/>
</dbReference>
<dbReference type="AlphaFoldDB" id="A0AAU7AVB0"/>
<name>A0AAU7AVB0_9ACTN</name>
<dbReference type="GO" id="GO:0004016">
    <property type="term" value="F:adenylate cyclase activity"/>
    <property type="evidence" value="ECO:0007669"/>
    <property type="project" value="TreeGrafter"/>
</dbReference>
<dbReference type="EMBL" id="CP114014">
    <property type="protein sequence ID" value="XAY05626.1"/>
    <property type="molecule type" value="Genomic_DNA"/>
</dbReference>
<dbReference type="Gene3D" id="1.25.40.10">
    <property type="entry name" value="Tetratricopeptide repeat domain"/>
    <property type="match status" value="1"/>
</dbReference>
<dbReference type="GO" id="GO:0003677">
    <property type="term" value="F:DNA binding"/>
    <property type="evidence" value="ECO:0007669"/>
    <property type="project" value="InterPro"/>
</dbReference>
<dbReference type="InterPro" id="IPR041664">
    <property type="entry name" value="AAA_16"/>
</dbReference>
<keyword evidence="1" id="KW-0547">Nucleotide-binding</keyword>
<evidence type="ECO:0000256" key="2">
    <source>
        <dbReference type="ARBA" id="ARBA00022840"/>
    </source>
</evidence>
<dbReference type="GO" id="GO:0005524">
    <property type="term" value="F:ATP binding"/>
    <property type="evidence" value="ECO:0007669"/>
    <property type="project" value="UniProtKB-KW"/>
</dbReference>